<dbReference type="PANTHER" id="PTHR42795:SF1">
    <property type="entry name" value="ALANINE DEHYDROGENASE"/>
    <property type="match status" value="1"/>
</dbReference>
<dbReference type="EMBL" id="QAMZ01000024">
    <property type="protein sequence ID" value="PWL54323.1"/>
    <property type="molecule type" value="Genomic_DNA"/>
</dbReference>
<accession>A0A1I2LIJ8</accession>
<reference evidence="5 6" key="1">
    <citation type="submission" date="2016-10" db="EMBL/GenBank/DDBJ databases">
        <authorList>
            <person name="de Groot N.N."/>
        </authorList>
    </citation>
    <scope>NUCLEOTIDE SEQUENCE [LARGE SCALE GENOMIC DNA]</scope>
    <source>
        <strain evidence="5 6">NLAE-zl-G419</strain>
    </source>
</reference>
<dbReference type="SMART" id="SM01002">
    <property type="entry name" value="AlaDh_PNT_C"/>
    <property type="match status" value="1"/>
</dbReference>
<reference evidence="4 7" key="2">
    <citation type="submission" date="2018-03" db="EMBL/GenBank/DDBJ databases">
        <title>The uncultured portion of the human microbiome is neutrally assembled.</title>
        <authorList>
            <person name="Jeraldo P."/>
            <person name="Boardman L."/>
            <person name="White B.A."/>
            <person name="Nelson H."/>
            <person name="Goldenfeld N."/>
            <person name="Chia N."/>
        </authorList>
    </citation>
    <scope>NUCLEOTIDE SEQUENCE [LARGE SCALE GENOMIC DNA]</scope>
    <source>
        <strain evidence="4">CIM:MAG 903</strain>
    </source>
</reference>
<dbReference type="PANTHER" id="PTHR42795">
    <property type="entry name" value="ALANINE DEHYDROGENASE"/>
    <property type="match status" value="1"/>
</dbReference>
<dbReference type="GO" id="GO:0000286">
    <property type="term" value="F:alanine dehydrogenase activity"/>
    <property type="evidence" value="ECO:0007669"/>
    <property type="project" value="TreeGrafter"/>
</dbReference>
<evidence type="ECO:0000313" key="4">
    <source>
        <dbReference type="EMBL" id="PWL54323.1"/>
    </source>
</evidence>
<dbReference type="SUPFAM" id="SSF51735">
    <property type="entry name" value="NAD(P)-binding Rossmann-fold domains"/>
    <property type="match status" value="1"/>
</dbReference>
<dbReference type="Proteomes" id="UP000246114">
    <property type="component" value="Unassembled WGS sequence"/>
</dbReference>
<dbReference type="SUPFAM" id="SSF52283">
    <property type="entry name" value="Formate/glycerate dehydrogenase catalytic domain-like"/>
    <property type="match status" value="1"/>
</dbReference>
<feature type="domain" description="Alanine dehydrogenase/pyridine nucleotide transhydrogenase N-terminal" evidence="3">
    <location>
        <begin position="4"/>
        <end position="105"/>
    </location>
</feature>
<dbReference type="Pfam" id="PF01262">
    <property type="entry name" value="AlaDh_PNT_C"/>
    <property type="match status" value="1"/>
</dbReference>
<proteinExistence type="predicted"/>
<dbReference type="Pfam" id="PF05222">
    <property type="entry name" value="AlaDh_PNT_N"/>
    <property type="match status" value="1"/>
</dbReference>
<dbReference type="GO" id="GO:0005886">
    <property type="term" value="C:plasma membrane"/>
    <property type="evidence" value="ECO:0007669"/>
    <property type="project" value="TreeGrafter"/>
</dbReference>
<dbReference type="SMART" id="SM01003">
    <property type="entry name" value="AlaDh_PNT_N"/>
    <property type="match status" value="1"/>
</dbReference>
<dbReference type="InterPro" id="IPR007698">
    <property type="entry name" value="AlaDH/PNT_NAD(H)-bd"/>
</dbReference>
<sequence>MKLGFIIPNHPNEKRVALLPWHINNFENEIFIEKGFGHHLCISDKEYEDKGCTILNREDIFKECDGIFSLKVIKPSDYPYIRENQIIVGWTHPYGSGNTFMEEVAVPKNLMVVDLDNIHPEIFYENREIPIPWIPKNFVYKNSYIAGYSSTMHALMSFGMIPSFKHKVAVLGSGNTSQGAFNAISKFSCDIRMFYRKTLNEFLDQMSDFDIIINGIELPPHSEPLLKISDYAKLKQNTLIIDAAACPGRTFEGFHHTSYNHPIYHKESVNFYAINNSPSIYYREASQEISAAFSKYVYSKNLKDFIELCK</sequence>
<protein>
    <submittedName>
        <fullName evidence="4">N(5)-(Carboxyethyl)ornithine synthase</fullName>
    </submittedName>
    <submittedName>
        <fullName evidence="5">N5-(Carboxyethyl)ornithine synthase</fullName>
    </submittedName>
</protein>
<feature type="domain" description="Alanine dehydrogenase/pyridine nucleotide transhydrogenase NAD(H)-binding" evidence="2">
    <location>
        <begin position="151"/>
        <end position="273"/>
    </location>
</feature>
<evidence type="ECO:0000259" key="3">
    <source>
        <dbReference type="SMART" id="SM01003"/>
    </source>
</evidence>
<name>A0A1I2LIJ8_9CLOT</name>
<dbReference type="RefSeq" id="WP_027638652.1">
    <property type="nucleotide sequence ID" value="NZ_BAAACD010000033.1"/>
</dbReference>
<dbReference type="InterPro" id="IPR007886">
    <property type="entry name" value="AlaDH/PNT_N"/>
</dbReference>
<evidence type="ECO:0000313" key="5">
    <source>
        <dbReference type="EMBL" id="SFF77277.1"/>
    </source>
</evidence>
<evidence type="ECO:0000256" key="1">
    <source>
        <dbReference type="ARBA" id="ARBA00023002"/>
    </source>
</evidence>
<dbReference type="GO" id="GO:0006524">
    <property type="term" value="P:alanine catabolic process"/>
    <property type="evidence" value="ECO:0007669"/>
    <property type="project" value="TreeGrafter"/>
</dbReference>
<dbReference type="OrthoDB" id="9804592at2"/>
<gene>
    <name evidence="4" type="ORF">DBY38_04725</name>
    <name evidence="5" type="ORF">SAMN04487885_1102</name>
</gene>
<dbReference type="Gene3D" id="3.40.50.720">
    <property type="entry name" value="NAD(P)-binding Rossmann-like Domain"/>
    <property type="match status" value="2"/>
</dbReference>
<keyword evidence="6" id="KW-1185">Reference proteome</keyword>
<evidence type="ECO:0000313" key="6">
    <source>
        <dbReference type="Proteomes" id="UP000182135"/>
    </source>
</evidence>
<dbReference type="AlphaFoldDB" id="A0A1I2LIJ8"/>
<organism evidence="5 6">
    <name type="scientific">Clostridium cadaveris</name>
    <dbReference type="NCBI Taxonomy" id="1529"/>
    <lineage>
        <taxon>Bacteria</taxon>
        <taxon>Bacillati</taxon>
        <taxon>Bacillota</taxon>
        <taxon>Clostridia</taxon>
        <taxon>Eubacteriales</taxon>
        <taxon>Clostridiaceae</taxon>
        <taxon>Clostridium</taxon>
    </lineage>
</organism>
<keyword evidence="1" id="KW-0560">Oxidoreductase</keyword>
<dbReference type="GeneID" id="90545814"/>
<dbReference type="STRING" id="1529.SAMN04487885_1102"/>
<dbReference type="Proteomes" id="UP000182135">
    <property type="component" value="Unassembled WGS sequence"/>
</dbReference>
<evidence type="ECO:0000313" key="7">
    <source>
        <dbReference type="Proteomes" id="UP000246114"/>
    </source>
</evidence>
<dbReference type="EMBL" id="FOOE01000010">
    <property type="protein sequence ID" value="SFF77277.1"/>
    <property type="molecule type" value="Genomic_DNA"/>
</dbReference>
<evidence type="ECO:0000259" key="2">
    <source>
        <dbReference type="SMART" id="SM01002"/>
    </source>
</evidence>
<dbReference type="InterPro" id="IPR036291">
    <property type="entry name" value="NAD(P)-bd_dom_sf"/>
</dbReference>
<dbReference type="eggNOG" id="COG0686">
    <property type="taxonomic scope" value="Bacteria"/>
</dbReference>